<name>A0A1U8AFY4_NELNU</name>
<dbReference type="Proteomes" id="UP000189703">
    <property type="component" value="Unplaced"/>
</dbReference>
<dbReference type="PANTHER" id="PTHR12904:SF23">
    <property type="entry name" value="PROTEIN ZER-1 HOMOLOG"/>
    <property type="match status" value="1"/>
</dbReference>
<dbReference type="InterPro" id="IPR006553">
    <property type="entry name" value="Leu-rich_rpt_Cys-con_subtyp"/>
</dbReference>
<evidence type="ECO:0000313" key="1">
    <source>
        <dbReference type="Proteomes" id="UP000189703"/>
    </source>
</evidence>
<dbReference type="SMART" id="SM00367">
    <property type="entry name" value="LRR_CC"/>
    <property type="match status" value="8"/>
</dbReference>
<dbReference type="eggNOG" id="ENOG502QV2U">
    <property type="taxonomic scope" value="Eukaryota"/>
</dbReference>
<protein>
    <submittedName>
        <fullName evidence="2">F-box/LRR-repeat protein 13</fullName>
    </submittedName>
</protein>
<dbReference type="SUPFAM" id="SSF52058">
    <property type="entry name" value="L domain-like"/>
    <property type="match status" value="1"/>
</dbReference>
<dbReference type="AlphaFoldDB" id="A0A1U8AFY4"/>
<sequence length="605" mass="67719">MANEGIEIESGLVRLCIEVASENGESVDKWRRQRRTLERMPSHLAEALFHRLLRRRLLYPSLLEVFQHCIEDIDLKGEHLVDAEWMAYLGAFRHLRSLNIADCRAINSSALWAITGMTSLKEIDLSRCIRVTDAGIVHLLSIPNLEKLCVSETGLTADGITRISALKNLSMLDLGGLPVTDLALSSLQVLTKLAYLDLWGSKISNKGISVLEMFPKLSFLNLAWTNVTKLPNIPSLRCLNMSNCTIHSIFEVGNSEVKVPLLRKLLLTGATLVDVDEAFSHIETNYLSFLDLSQSLLDKFQFLAGMGSLEHLELSFSRMGDDSIELVAHVGANLRYLNLSNTRISSAGVEILAGHVPNLESLSLSQTAIDDVALSYISMMPSLKVINLSNTNIKGFNYSTSTELDRVPSLIALQNLKHLARLNLEDTQLKDASLYPLSTFQELNHLALKSDFLSDISLHNLSSIPKLNFLGIRGAVLTNAGLDSFRPSKMLETLDLRECWLLTQDAITSFQENYPQIELVHELAKAPSWDQSTYDRSTTSQGNAKTLQLRQKGKTLLTQHRFQKERFIDERLKYSREELLELQFSLLSCIPLEGSGVMLPKMLLK</sequence>
<reference evidence="2" key="1">
    <citation type="submission" date="2025-08" db="UniProtKB">
        <authorList>
            <consortium name="RefSeq"/>
        </authorList>
    </citation>
    <scope>IDENTIFICATION</scope>
</reference>
<dbReference type="SUPFAM" id="SSF52047">
    <property type="entry name" value="RNI-like"/>
    <property type="match status" value="1"/>
</dbReference>
<dbReference type="Gene3D" id="3.80.10.10">
    <property type="entry name" value="Ribonuclease Inhibitor"/>
    <property type="match status" value="4"/>
</dbReference>
<dbReference type="OrthoDB" id="550575at2759"/>
<dbReference type="InterPro" id="IPR032675">
    <property type="entry name" value="LRR_dom_sf"/>
</dbReference>
<dbReference type="OMA" id="ADCHRIT"/>
<gene>
    <name evidence="2" type="primary">LOC104603997</name>
</gene>
<dbReference type="KEGG" id="nnu:104603997"/>
<organism evidence="1 2">
    <name type="scientific">Nelumbo nucifera</name>
    <name type="common">Sacred lotus</name>
    <dbReference type="NCBI Taxonomy" id="4432"/>
    <lineage>
        <taxon>Eukaryota</taxon>
        <taxon>Viridiplantae</taxon>
        <taxon>Streptophyta</taxon>
        <taxon>Embryophyta</taxon>
        <taxon>Tracheophyta</taxon>
        <taxon>Spermatophyta</taxon>
        <taxon>Magnoliopsida</taxon>
        <taxon>Proteales</taxon>
        <taxon>Nelumbonaceae</taxon>
        <taxon>Nelumbo</taxon>
    </lineage>
</organism>
<evidence type="ECO:0000313" key="2">
    <source>
        <dbReference type="RefSeq" id="XP_010266500.1"/>
    </source>
</evidence>
<dbReference type="PANTHER" id="PTHR12904">
    <property type="match status" value="1"/>
</dbReference>
<dbReference type="Pfam" id="PF13855">
    <property type="entry name" value="LRR_8"/>
    <property type="match status" value="1"/>
</dbReference>
<keyword evidence="1" id="KW-1185">Reference proteome</keyword>
<dbReference type="STRING" id="4432.A0A1U8AFY4"/>
<dbReference type="InterPro" id="IPR001611">
    <property type="entry name" value="Leu-rich_rpt"/>
</dbReference>
<dbReference type="GeneID" id="104603997"/>
<proteinExistence type="predicted"/>
<accession>A0A1U8AFY4</accession>
<dbReference type="RefSeq" id="XP_010266500.1">
    <property type="nucleotide sequence ID" value="XM_010268198.2"/>
</dbReference>
<dbReference type="InterPro" id="IPR051341">
    <property type="entry name" value="Zyg-11_UBL_adapter"/>
</dbReference>
<dbReference type="InParanoid" id="A0A1U8AFY4"/>